<keyword evidence="2" id="KW-1185">Reference proteome</keyword>
<dbReference type="AlphaFoldDB" id="A0A1W6WI47"/>
<accession>A0A1W6WI47</accession>
<evidence type="ECO:0000313" key="1">
    <source>
        <dbReference type="EMBL" id="ARP56214.1"/>
    </source>
</evidence>
<sequence length="31" mass="3910">MERWIASFVKNLEISKFFFICFKFVKERHID</sequence>
<dbReference type="Proteomes" id="UP000194143">
    <property type="component" value="Chromosome"/>
</dbReference>
<name>A0A1W6WI47_BACTU</name>
<dbReference type="EMBL" id="CP021061">
    <property type="protein sequence ID" value="ARP56214.1"/>
    <property type="molecule type" value="Genomic_DNA"/>
</dbReference>
<organism evidence="1 2">
    <name type="scientific">Bacillus thuringiensis</name>
    <dbReference type="NCBI Taxonomy" id="1428"/>
    <lineage>
        <taxon>Bacteria</taxon>
        <taxon>Bacillati</taxon>
        <taxon>Bacillota</taxon>
        <taxon>Bacilli</taxon>
        <taxon>Bacillales</taxon>
        <taxon>Bacillaceae</taxon>
        <taxon>Bacillus</taxon>
        <taxon>Bacillus cereus group</taxon>
    </lineage>
</organism>
<reference evidence="1 2" key="1">
    <citation type="submission" date="2017-04" db="EMBL/GenBank/DDBJ databases">
        <title>Complete Genome Sequence of Bacillus thuringiensis type Strain ATCC 10792.</title>
        <authorList>
            <person name="Oh D.-H."/>
            <person name="Park B.-J."/>
            <person name="Shuai W."/>
            <person name="Chelliah R."/>
        </authorList>
    </citation>
    <scope>NUCLEOTIDE SEQUENCE [LARGE SCALE GENOMIC DNA]</scope>
    <source>
        <strain evidence="1 2">ATCC 10792</strain>
    </source>
</reference>
<evidence type="ECO:0000313" key="2">
    <source>
        <dbReference type="Proteomes" id="UP000194143"/>
    </source>
</evidence>
<protein>
    <submittedName>
        <fullName evidence="1">Uncharacterized protein</fullName>
    </submittedName>
</protein>
<gene>
    <name evidence="1" type="ORF">CAB88_03545</name>
</gene>
<proteinExistence type="predicted"/>